<dbReference type="Proteomes" id="UP000229554">
    <property type="component" value="Unassembled WGS sequence"/>
</dbReference>
<dbReference type="Pfam" id="PF07610">
    <property type="entry name" value="DUF1573"/>
    <property type="match status" value="1"/>
</dbReference>
<gene>
    <name evidence="2" type="ORF">COU88_04705</name>
</gene>
<evidence type="ECO:0000256" key="1">
    <source>
        <dbReference type="SAM" id="Phobius"/>
    </source>
</evidence>
<accession>A0A2M8KRE4</accession>
<comment type="caution">
    <text evidence="2">The sequence shown here is derived from an EMBL/GenBank/DDBJ whole genome shotgun (WGS) entry which is preliminary data.</text>
</comment>
<keyword evidence="1" id="KW-0472">Membrane</keyword>
<dbReference type="PANTHER" id="PTHR37833:SF1">
    <property type="entry name" value="SIGNAL PEPTIDE PROTEIN"/>
    <property type="match status" value="1"/>
</dbReference>
<proteinExistence type="predicted"/>
<sequence length="180" mass="19375">MSHDCCSPSNNKNSKGGPDKFIIGIIVTTVLILGIAIFFGTRMGATPQVTADAQVSVSIDSNKYDWGTIDYDKGIVSKNFEIKNTSNTALKLYNVKTSCMCTTAQLKTAEGTSKKFGMHESPTDVIEVKPGETAELIIEYDPAFHGPSGVGQITRIITMDTNDGKNSTLTFNLTGNVVKK</sequence>
<evidence type="ECO:0000313" key="2">
    <source>
        <dbReference type="EMBL" id="PJE62494.1"/>
    </source>
</evidence>
<dbReference type="AlphaFoldDB" id="A0A2M8KRE4"/>
<evidence type="ECO:0008006" key="4">
    <source>
        <dbReference type="Google" id="ProtNLM"/>
    </source>
</evidence>
<dbReference type="InterPro" id="IPR013783">
    <property type="entry name" value="Ig-like_fold"/>
</dbReference>
<organism evidence="2 3">
    <name type="scientific">Candidatus Roizmanbacteria bacterium CG10_big_fil_rev_8_21_14_0_10_39_6</name>
    <dbReference type="NCBI Taxonomy" id="1974853"/>
    <lineage>
        <taxon>Bacteria</taxon>
        <taxon>Candidatus Roizmaniibacteriota</taxon>
    </lineage>
</organism>
<keyword evidence="1" id="KW-0812">Transmembrane</keyword>
<dbReference type="EMBL" id="PFED01000192">
    <property type="protein sequence ID" value="PJE62494.1"/>
    <property type="molecule type" value="Genomic_DNA"/>
</dbReference>
<feature type="transmembrane region" description="Helical" evidence="1">
    <location>
        <begin position="21"/>
        <end position="40"/>
    </location>
</feature>
<keyword evidence="1" id="KW-1133">Transmembrane helix</keyword>
<protein>
    <recommendedName>
        <fullName evidence="4">DUF1573 domain-containing protein</fullName>
    </recommendedName>
</protein>
<dbReference type="InterPro" id="IPR011467">
    <property type="entry name" value="DUF1573"/>
</dbReference>
<evidence type="ECO:0000313" key="3">
    <source>
        <dbReference type="Proteomes" id="UP000229554"/>
    </source>
</evidence>
<name>A0A2M8KRE4_9BACT</name>
<dbReference type="Gene3D" id="2.60.40.10">
    <property type="entry name" value="Immunoglobulins"/>
    <property type="match status" value="1"/>
</dbReference>
<reference evidence="3" key="1">
    <citation type="submission" date="2017-09" db="EMBL/GenBank/DDBJ databases">
        <title>Depth-based differentiation of microbial function through sediment-hosted aquifers and enrichment of novel symbionts in the deep terrestrial subsurface.</title>
        <authorList>
            <person name="Probst A.J."/>
            <person name="Ladd B."/>
            <person name="Jarett J.K."/>
            <person name="Geller-Mcgrath D.E."/>
            <person name="Sieber C.M.K."/>
            <person name="Emerson J.B."/>
            <person name="Anantharaman K."/>
            <person name="Thomas B.C."/>
            <person name="Malmstrom R."/>
            <person name="Stieglmeier M."/>
            <person name="Klingl A."/>
            <person name="Woyke T."/>
            <person name="Ryan C.M."/>
            <person name="Banfield J.F."/>
        </authorList>
    </citation>
    <scope>NUCLEOTIDE SEQUENCE [LARGE SCALE GENOMIC DNA]</scope>
</reference>
<dbReference type="PANTHER" id="PTHR37833">
    <property type="entry name" value="LIPOPROTEIN-RELATED"/>
    <property type="match status" value="1"/>
</dbReference>